<dbReference type="EMBL" id="BMAC01000078">
    <property type="protein sequence ID" value="GFP84113.1"/>
    <property type="molecule type" value="Genomic_DNA"/>
</dbReference>
<dbReference type="AlphaFoldDB" id="A0A830BJ76"/>
<evidence type="ECO:0000256" key="3">
    <source>
        <dbReference type="ARBA" id="ARBA00023015"/>
    </source>
</evidence>
<comment type="subcellular location">
    <subcellularLocation>
        <location evidence="1">Nucleus</location>
    </subcellularLocation>
</comment>
<dbReference type="InterPro" id="IPR001005">
    <property type="entry name" value="SANT/Myb"/>
</dbReference>
<dbReference type="SMART" id="SM00717">
    <property type="entry name" value="SANT"/>
    <property type="match status" value="2"/>
</dbReference>
<evidence type="ECO:0000256" key="7">
    <source>
        <dbReference type="SAM" id="MobiDB-lite"/>
    </source>
</evidence>
<dbReference type="GO" id="GO:0048262">
    <property type="term" value="P:determination of dorsal/ventral asymmetry"/>
    <property type="evidence" value="ECO:0007669"/>
    <property type="project" value="UniProtKB-ARBA"/>
</dbReference>
<keyword evidence="12" id="KW-1185">Reference proteome</keyword>
<dbReference type="FunFam" id="1.10.10.60:FF:000154">
    <property type="entry name" value="Transcription factor SRM1"/>
    <property type="match status" value="1"/>
</dbReference>
<dbReference type="OrthoDB" id="118550at2759"/>
<evidence type="ECO:0000259" key="10">
    <source>
        <dbReference type="PROSITE" id="PS51294"/>
    </source>
</evidence>
<accession>A0A830BJ76</accession>
<comment type="caution">
    <text evidence="11">The sequence shown here is derived from an EMBL/GenBank/DDBJ whole genome shotgun (WGS) entry which is preliminary data.</text>
</comment>
<dbReference type="InterPro" id="IPR006447">
    <property type="entry name" value="Myb_dom_plants"/>
</dbReference>
<feature type="domain" description="SANT" evidence="9">
    <location>
        <begin position="126"/>
        <end position="179"/>
    </location>
</feature>
<evidence type="ECO:0000256" key="2">
    <source>
        <dbReference type="ARBA" id="ARBA00022473"/>
    </source>
</evidence>
<dbReference type="PANTHER" id="PTHR44042">
    <property type="entry name" value="DUPLICATED HOMEODOMAIN-LIKE SUPERFAMILY PROTEIN-RELATED"/>
    <property type="match status" value="1"/>
</dbReference>
<evidence type="ECO:0000313" key="11">
    <source>
        <dbReference type="EMBL" id="GFP84113.1"/>
    </source>
</evidence>
<sequence>MYEITIPEIQIRRIMDSRPIGIGDPGNRDFEADNSRWTWQDDKQFENGLVEFPEDCPNRWERIAARLGTRSPAEVEQHYAVLLADVRAIEAGLIESPEYNDKNVCRSSEPQKCPKSEKKQASVPRKTGRPWTEDEHRLFLIGLEKYGKGDWKSISRYMVLTRNPTQVASHAQKHFERQEKEEQNKKRRSIFDNPIAETSSVTKLTN</sequence>
<feature type="region of interest" description="Disordered" evidence="7">
    <location>
        <begin position="100"/>
        <end position="129"/>
    </location>
</feature>
<dbReference type="FunFam" id="1.10.10.60:FF:000009">
    <property type="entry name" value="transcription factor MYB1R1"/>
    <property type="match status" value="1"/>
</dbReference>
<keyword evidence="6" id="KW-0539">Nucleus</keyword>
<evidence type="ECO:0000313" key="12">
    <source>
        <dbReference type="Proteomes" id="UP000653305"/>
    </source>
</evidence>
<organism evidence="11 12">
    <name type="scientific">Phtheirospermum japonicum</name>
    <dbReference type="NCBI Taxonomy" id="374723"/>
    <lineage>
        <taxon>Eukaryota</taxon>
        <taxon>Viridiplantae</taxon>
        <taxon>Streptophyta</taxon>
        <taxon>Embryophyta</taxon>
        <taxon>Tracheophyta</taxon>
        <taxon>Spermatophyta</taxon>
        <taxon>Magnoliopsida</taxon>
        <taxon>eudicotyledons</taxon>
        <taxon>Gunneridae</taxon>
        <taxon>Pentapetalae</taxon>
        <taxon>asterids</taxon>
        <taxon>lamiids</taxon>
        <taxon>Lamiales</taxon>
        <taxon>Orobanchaceae</taxon>
        <taxon>Orobanchaceae incertae sedis</taxon>
        <taxon>Phtheirospermum</taxon>
    </lineage>
</organism>
<feature type="domain" description="Myb-like" evidence="8">
    <location>
        <begin position="123"/>
        <end position="175"/>
    </location>
</feature>
<feature type="region of interest" description="Disordered" evidence="7">
    <location>
        <begin position="168"/>
        <end position="206"/>
    </location>
</feature>
<gene>
    <name evidence="11" type="ORF">PHJA_000554900</name>
</gene>
<dbReference type="GO" id="GO:0003677">
    <property type="term" value="F:DNA binding"/>
    <property type="evidence" value="ECO:0007669"/>
    <property type="project" value="UniProtKB-KW"/>
</dbReference>
<feature type="compositionally biased region" description="Polar residues" evidence="7">
    <location>
        <begin position="196"/>
        <end position="206"/>
    </location>
</feature>
<dbReference type="InterPro" id="IPR017930">
    <property type="entry name" value="Myb_dom"/>
</dbReference>
<dbReference type="PANTHER" id="PTHR44042:SF69">
    <property type="entry name" value="TRANSCRIPTION FACTOR MYB-RELATED FAMILY"/>
    <property type="match status" value="1"/>
</dbReference>
<feature type="compositionally biased region" description="Basic and acidic residues" evidence="7">
    <location>
        <begin position="173"/>
        <end position="184"/>
    </location>
</feature>
<dbReference type="GO" id="GO:0005634">
    <property type="term" value="C:nucleus"/>
    <property type="evidence" value="ECO:0007669"/>
    <property type="project" value="UniProtKB-SubCell"/>
</dbReference>
<name>A0A830BJ76_9LAMI</name>
<evidence type="ECO:0000256" key="6">
    <source>
        <dbReference type="ARBA" id="ARBA00023242"/>
    </source>
</evidence>
<evidence type="ECO:0000256" key="5">
    <source>
        <dbReference type="ARBA" id="ARBA00023163"/>
    </source>
</evidence>
<evidence type="ECO:0000256" key="4">
    <source>
        <dbReference type="ARBA" id="ARBA00023125"/>
    </source>
</evidence>
<keyword evidence="5" id="KW-0804">Transcription</keyword>
<dbReference type="GO" id="GO:0009908">
    <property type="term" value="P:flower development"/>
    <property type="evidence" value="ECO:0007669"/>
    <property type="project" value="UniProtKB-ARBA"/>
</dbReference>
<dbReference type="CDD" id="cd00167">
    <property type="entry name" value="SANT"/>
    <property type="match status" value="2"/>
</dbReference>
<protein>
    <submittedName>
        <fullName evidence="11">Transcription factor divaricata</fullName>
    </submittedName>
</protein>
<keyword evidence="4" id="KW-0238">DNA-binding</keyword>
<dbReference type="Proteomes" id="UP000653305">
    <property type="component" value="Unassembled WGS sequence"/>
</dbReference>
<dbReference type="Pfam" id="PF00249">
    <property type="entry name" value="Myb_DNA-binding"/>
    <property type="match status" value="2"/>
</dbReference>
<feature type="domain" description="Myb-like" evidence="8">
    <location>
        <begin position="29"/>
        <end position="83"/>
    </location>
</feature>
<dbReference type="PROSITE" id="PS50090">
    <property type="entry name" value="MYB_LIKE"/>
    <property type="match status" value="2"/>
</dbReference>
<reference evidence="11" key="1">
    <citation type="submission" date="2020-07" db="EMBL/GenBank/DDBJ databases">
        <title>Ethylene signaling mediates host invasion by parasitic plants.</title>
        <authorList>
            <person name="Yoshida S."/>
        </authorList>
    </citation>
    <scope>NUCLEOTIDE SEQUENCE</scope>
    <source>
        <strain evidence="11">Okayama</strain>
    </source>
</reference>
<evidence type="ECO:0000259" key="9">
    <source>
        <dbReference type="PROSITE" id="PS51293"/>
    </source>
</evidence>
<dbReference type="SUPFAM" id="SSF46689">
    <property type="entry name" value="Homeodomain-like"/>
    <property type="match status" value="2"/>
</dbReference>
<feature type="domain" description="HTH myb-type" evidence="10">
    <location>
        <begin position="124"/>
        <end position="179"/>
    </location>
</feature>
<dbReference type="Gene3D" id="1.10.10.60">
    <property type="entry name" value="Homeodomain-like"/>
    <property type="match status" value="2"/>
</dbReference>
<evidence type="ECO:0000256" key="1">
    <source>
        <dbReference type="ARBA" id="ARBA00004123"/>
    </source>
</evidence>
<keyword evidence="3" id="KW-0805">Transcription regulation</keyword>
<dbReference type="InterPro" id="IPR009057">
    <property type="entry name" value="Homeodomain-like_sf"/>
</dbReference>
<dbReference type="NCBIfam" id="TIGR01557">
    <property type="entry name" value="myb_SHAQKYF"/>
    <property type="match status" value="1"/>
</dbReference>
<dbReference type="PROSITE" id="PS51294">
    <property type="entry name" value="HTH_MYB"/>
    <property type="match status" value="1"/>
</dbReference>
<dbReference type="InterPro" id="IPR017884">
    <property type="entry name" value="SANT_dom"/>
</dbReference>
<proteinExistence type="predicted"/>
<keyword evidence="2" id="KW-0217">Developmental protein</keyword>
<evidence type="ECO:0000259" key="8">
    <source>
        <dbReference type="PROSITE" id="PS50090"/>
    </source>
</evidence>
<dbReference type="PROSITE" id="PS51293">
    <property type="entry name" value="SANT"/>
    <property type="match status" value="1"/>
</dbReference>